<dbReference type="STRING" id="1392250.A0A2I2G707"/>
<name>A0A2I2G707_9EURO</name>
<proteinExistence type="predicted"/>
<dbReference type="OrthoDB" id="408152at2759"/>
<dbReference type="VEuPathDB" id="FungiDB:P170DRAFT_407336"/>
<evidence type="ECO:0000313" key="1">
    <source>
        <dbReference type="EMBL" id="PLB48669.1"/>
    </source>
</evidence>
<dbReference type="RefSeq" id="XP_024703971.1">
    <property type="nucleotide sequence ID" value="XM_024846677.1"/>
</dbReference>
<organism evidence="1 2">
    <name type="scientific">Aspergillus steynii IBT 23096</name>
    <dbReference type="NCBI Taxonomy" id="1392250"/>
    <lineage>
        <taxon>Eukaryota</taxon>
        <taxon>Fungi</taxon>
        <taxon>Dikarya</taxon>
        <taxon>Ascomycota</taxon>
        <taxon>Pezizomycotina</taxon>
        <taxon>Eurotiomycetes</taxon>
        <taxon>Eurotiomycetidae</taxon>
        <taxon>Eurotiales</taxon>
        <taxon>Aspergillaceae</taxon>
        <taxon>Aspergillus</taxon>
        <taxon>Aspergillus subgen. Circumdati</taxon>
    </lineage>
</organism>
<evidence type="ECO:0000313" key="2">
    <source>
        <dbReference type="Proteomes" id="UP000234275"/>
    </source>
</evidence>
<evidence type="ECO:0008006" key="3">
    <source>
        <dbReference type="Google" id="ProtNLM"/>
    </source>
</evidence>
<dbReference type="Proteomes" id="UP000234275">
    <property type="component" value="Unassembled WGS sequence"/>
</dbReference>
<sequence>MSIQVGPRTFHVTDIDREKCTRVVPMRVLSFGLFRTGTDSLTEALRILGYNEAYHGYSLMLNNPRDGEMWMRALRAKYDGVGKPFGREEWDKLLGHCQAVCDVPALCFAEELIQAYPEAKVILTVRDPKEWYSSILEITTVCERYPILYVFLPLLAAIDALCRSRFRWVLPVISRSGNEILRGRLKEDGLRIYEEHYKKIEALVPPERLLHYHVREGWEPLCEFLEQPVPEVPIPKGNTKREMKLRVQGWMVLDLKECAAKAVTVAALGWVGWGVYRAGVAMVR</sequence>
<gene>
    <name evidence="1" type="ORF">P170DRAFT_407336</name>
</gene>
<keyword evidence="2" id="KW-1185">Reference proteome</keyword>
<comment type="caution">
    <text evidence="1">The sequence shown here is derived from an EMBL/GenBank/DDBJ whole genome shotgun (WGS) entry which is preliminary data.</text>
</comment>
<dbReference type="EMBL" id="MSFO01000004">
    <property type="protein sequence ID" value="PLB48669.1"/>
    <property type="molecule type" value="Genomic_DNA"/>
</dbReference>
<dbReference type="Pfam" id="PF17784">
    <property type="entry name" value="Sulfotransfer_4"/>
    <property type="match status" value="1"/>
</dbReference>
<dbReference type="GeneID" id="36554376"/>
<dbReference type="Gene3D" id="3.40.50.300">
    <property type="entry name" value="P-loop containing nucleotide triphosphate hydrolases"/>
    <property type="match status" value="1"/>
</dbReference>
<dbReference type="AlphaFoldDB" id="A0A2I2G707"/>
<reference evidence="1 2" key="1">
    <citation type="submission" date="2016-12" db="EMBL/GenBank/DDBJ databases">
        <title>The genomes of Aspergillus section Nigri reveals drivers in fungal speciation.</title>
        <authorList>
            <consortium name="DOE Joint Genome Institute"/>
            <person name="Vesth T.C."/>
            <person name="Nybo J."/>
            <person name="Theobald S."/>
            <person name="Brandl J."/>
            <person name="Frisvad J.C."/>
            <person name="Nielsen K.F."/>
            <person name="Lyhne E.K."/>
            <person name="Kogle M.E."/>
            <person name="Kuo A."/>
            <person name="Riley R."/>
            <person name="Clum A."/>
            <person name="Nolan M."/>
            <person name="Lipzen A."/>
            <person name="Salamov A."/>
            <person name="Henrissat B."/>
            <person name="Wiebenga A."/>
            <person name="De Vries R.P."/>
            <person name="Grigoriev I.V."/>
            <person name="Mortensen U.H."/>
            <person name="Andersen M.R."/>
            <person name="Baker S.E."/>
        </authorList>
    </citation>
    <scope>NUCLEOTIDE SEQUENCE [LARGE SCALE GENOMIC DNA]</scope>
    <source>
        <strain evidence="1 2">IBT 23096</strain>
    </source>
</reference>
<dbReference type="InterPro" id="IPR027417">
    <property type="entry name" value="P-loop_NTPase"/>
</dbReference>
<protein>
    <recommendedName>
        <fullName evidence="3">NAD dependent epimerase/dehydratase</fullName>
    </recommendedName>
</protein>
<accession>A0A2I2G707</accession>
<dbReference type="InterPro" id="IPR040632">
    <property type="entry name" value="Sulfotransfer_4"/>
</dbReference>
<dbReference type="PANTHER" id="PTHR36978:SF4">
    <property type="entry name" value="P-LOOP CONTAINING NUCLEOSIDE TRIPHOSPHATE HYDROLASE PROTEIN"/>
    <property type="match status" value="1"/>
</dbReference>
<dbReference type="SUPFAM" id="SSF52540">
    <property type="entry name" value="P-loop containing nucleoside triphosphate hydrolases"/>
    <property type="match status" value="1"/>
</dbReference>
<dbReference type="PANTHER" id="PTHR36978">
    <property type="entry name" value="P-LOOP CONTAINING NUCLEOTIDE TRIPHOSPHATE HYDROLASE"/>
    <property type="match status" value="1"/>
</dbReference>